<evidence type="ECO:0000313" key="3">
    <source>
        <dbReference type="Proteomes" id="UP000094801"/>
    </source>
</evidence>
<feature type="region of interest" description="Disordered" evidence="1">
    <location>
        <begin position="59"/>
        <end position="181"/>
    </location>
</feature>
<gene>
    <name evidence="2" type="ORF">CANARDRAFT_28118</name>
</gene>
<dbReference type="AlphaFoldDB" id="A0A1E4T2T8"/>
<evidence type="ECO:0000313" key="2">
    <source>
        <dbReference type="EMBL" id="ODV86080.1"/>
    </source>
</evidence>
<accession>A0A1E4T2T8</accession>
<dbReference type="EMBL" id="KV453851">
    <property type="protein sequence ID" value="ODV86080.1"/>
    <property type="molecule type" value="Genomic_DNA"/>
</dbReference>
<feature type="compositionally biased region" description="Polar residues" evidence="1">
    <location>
        <begin position="167"/>
        <end position="176"/>
    </location>
</feature>
<dbReference type="Proteomes" id="UP000094801">
    <property type="component" value="Unassembled WGS sequence"/>
</dbReference>
<organism evidence="2 3">
    <name type="scientific">[Candida] arabinofermentans NRRL YB-2248</name>
    <dbReference type="NCBI Taxonomy" id="983967"/>
    <lineage>
        <taxon>Eukaryota</taxon>
        <taxon>Fungi</taxon>
        <taxon>Dikarya</taxon>
        <taxon>Ascomycota</taxon>
        <taxon>Saccharomycotina</taxon>
        <taxon>Pichiomycetes</taxon>
        <taxon>Pichiales</taxon>
        <taxon>Pichiaceae</taxon>
        <taxon>Ogataea</taxon>
        <taxon>Ogataea/Candida clade</taxon>
    </lineage>
</organism>
<protein>
    <submittedName>
        <fullName evidence="2">Uncharacterized protein</fullName>
    </submittedName>
</protein>
<proteinExistence type="predicted"/>
<reference evidence="3" key="1">
    <citation type="submission" date="2016-04" db="EMBL/GenBank/DDBJ databases">
        <title>Comparative genomics of biotechnologically important yeasts.</title>
        <authorList>
            <consortium name="DOE Joint Genome Institute"/>
            <person name="Riley R."/>
            <person name="Haridas S."/>
            <person name="Wolfe K.H."/>
            <person name="Lopes M.R."/>
            <person name="Hittinger C.T."/>
            <person name="Goker M."/>
            <person name="Salamov A."/>
            <person name="Wisecaver J."/>
            <person name="Long T.M."/>
            <person name="Aerts A.L."/>
            <person name="Barry K."/>
            <person name="Choi C."/>
            <person name="Clum A."/>
            <person name="Coughlan A.Y."/>
            <person name="Deshpande S."/>
            <person name="Douglass A.P."/>
            <person name="Hanson S.J."/>
            <person name="Klenk H.-P."/>
            <person name="Labutti K."/>
            <person name="Lapidus A."/>
            <person name="Lindquist E."/>
            <person name="Lipzen A."/>
            <person name="Meier-Kolthoff J.P."/>
            <person name="Ohm R.A."/>
            <person name="Otillar R.P."/>
            <person name="Pangilinan J."/>
            <person name="Peng Y."/>
            <person name="Rokas A."/>
            <person name="Rosa C.A."/>
            <person name="Scheuner C."/>
            <person name="Sibirny A.A."/>
            <person name="Slot J.C."/>
            <person name="Stielow J.B."/>
            <person name="Sun H."/>
            <person name="Kurtzman C.P."/>
            <person name="Blackwell M."/>
            <person name="Grigoriev I.V."/>
            <person name="Jeffries T.W."/>
        </authorList>
    </citation>
    <scope>NUCLEOTIDE SEQUENCE [LARGE SCALE GENOMIC DNA]</scope>
    <source>
        <strain evidence="3">NRRL YB-2248</strain>
    </source>
</reference>
<feature type="region of interest" description="Disordered" evidence="1">
    <location>
        <begin position="201"/>
        <end position="227"/>
    </location>
</feature>
<name>A0A1E4T2T8_9ASCO</name>
<evidence type="ECO:0000256" key="1">
    <source>
        <dbReference type="SAM" id="MobiDB-lite"/>
    </source>
</evidence>
<feature type="compositionally biased region" description="Basic and acidic residues" evidence="1">
    <location>
        <begin position="97"/>
        <end position="106"/>
    </location>
</feature>
<feature type="compositionally biased region" description="Basic and acidic residues" evidence="1">
    <location>
        <begin position="32"/>
        <end position="46"/>
    </location>
</feature>
<feature type="compositionally biased region" description="Polar residues" evidence="1">
    <location>
        <begin position="121"/>
        <end position="141"/>
    </location>
</feature>
<sequence>MRKFKGEKIVMGKDFLDPMDISSIKVDIPLPESKKPSEEKISHYRRISRDFRLQGVTSLSSLKENDFKPPSFPSQKSEFPQRKHQSYSQYQSSGKLDFPEPPRRFTLDPALLSDEIKIPSKKTQPVKSPLQEQFSVSQQEAYSKPLPPVQAADFIPESSINREPPTDSKSSIYSLNSESKKSVTSLTTSLIEKYMNMESSLGVREDDASNSDDIYHRKPQSTSDDSSISLFSYVNSNSSANGLASSSSLDDLSAPIPLATFPVSKPLPDLPIESINQFEIRNYDLQHEKVEIIDKSTPPKLPIHHHMKVELQKKKSQMKKNLEVEIPKDTSVFTRTPTRIRKVYGKMPVMESRENKIEEKQRSTSLQYLQKAGIEPFMLGGYQETNKLKVIN</sequence>
<keyword evidence="3" id="KW-1185">Reference proteome</keyword>
<dbReference type="OrthoDB" id="3992056at2759"/>
<feature type="region of interest" description="Disordered" evidence="1">
    <location>
        <begin position="27"/>
        <end position="46"/>
    </location>
</feature>